<organism evidence="2 3">
    <name type="scientific">Azorhizobium oxalatiphilum</name>
    <dbReference type="NCBI Taxonomy" id="980631"/>
    <lineage>
        <taxon>Bacteria</taxon>
        <taxon>Pseudomonadati</taxon>
        <taxon>Pseudomonadota</taxon>
        <taxon>Alphaproteobacteria</taxon>
        <taxon>Hyphomicrobiales</taxon>
        <taxon>Xanthobacteraceae</taxon>
        <taxon>Azorhizobium</taxon>
    </lineage>
</organism>
<dbReference type="EMBL" id="BMCT01000003">
    <property type="protein sequence ID" value="GGF64650.1"/>
    <property type="molecule type" value="Genomic_DNA"/>
</dbReference>
<keyword evidence="1" id="KW-0812">Transmembrane</keyword>
<dbReference type="AlphaFoldDB" id="A0A917C0U3"/>
<keyword evidence="3" id="KW-1185">Reference proteome</keyword>
<sequence>MLYLMIQAVLFGVGLIAILATPLSQQAFTLIPLVTLATAALSVPLAWKLAPRVRAVG</sequence>
<reference evidence="2" key="2">
    <citation type="submission" date="2020-09" db="EMBL/GenBank/DDBJ databases">
        <authorList>
            <person name="Sun Q."/>
            <person name="Sedlacek I."/>
        </authorList>
    </citation>
    <scope>NUCLEOTIDE SEQUENCE</scope>
    <source>
        <strain evidence="2">CCM 7897</strain>
    </source>
</reference>
<gene>
    <name evidence="2" type="ORF">GCM10007301_25560</name>
</gene>
<evidence type="ECO:0000256" key="1">
    <source>
        <dbReference type="SAM" id="Phobius"/>
    </source>
</evidence>
<proteinExistence type="predicted"/>
<protein>
    <submittedName>
        <fullName evidence="2">Uncharacterized protein</fullName>
    </submittedName>
</protein>
<evidence type="ECO:0000313" key="2">
    <source>
        <dbReference type="EMBL" id="GGF64650.1"/>
    </source>
</evidence>
<feature type="transmembrane region" description="Helical" evidence="1">
    <location>
        <begin position="30"/>
        <end position="50"/>
    </location>
</feature>
<name>A0A917C0U3_9HYPH</name>
<dbReference type="Proteomes" id="UP000606044">
    <property type="component" value="Unassembled WGS sequence"/>
</dbReference>
<accession>A0A917C0U3</accession>
<comment type="caution">
    <text evidence="2">The sequence shown here is derived from an EMBL/GenBank/DDBJ whole genome shotgun (WGS) entry which is preliminary data.</text>
</comment>
<reference evidence="2" key="1">
    <citation type="journal article" date="2014" name="Int. J. Syst. Evol. Microbiol.">
        <title>Complete genome sequence of Corynebacterium casei LMG S-19264T (=DSM 44701T), isolated from a smear-ripened cheese.</title>
        <authorList>
            <consortium name="US DOE Joint Genome Institute (JGI-PGF)"/>
            <person name="Walter F."/>
            <person name="Albersmeier A."/>
            <person name="Kalinowski J."/>
            <person name="Ruckert C."/>
        </authorList>
    </citation>
    <scope>NUCLEOTIDE SEQUENCE</scope>
    <source>
        <strain evidence="2">CCM 7897</strain>
    </source>
</reference>
<evidence type="ECO:0000313" key="3">
    <source>
        <dbReference type="Proteomes" id="UP000606044"/>
    </source>
</evidence>
<keyword evidence="1" id="KW-1133">Transmembrane helix</keyword>
<keyword evidence="1" id="KW-0472">Membrane</keyword>